<keyword evidence="2" id="KW-0489">Methyltransferase</keyword>
<proteinExistence type="predicted"/>
<dbReference type="Gene3D" id="3.40.50.150">
    <property type="entry name" value="Vaccinia Virus protein VP39"/>
    <property type="match status" value="2"/>
</dbReference>
<dbReference type="NCBIfam" id="TIGR01444">
    <property type="entry name" value="fkbM_fam"/>
    <property type="match status" value="1"/>
</dbReference>
<dbReference type="Proteomes" id="UP000186817">
    <property type="component" value="Unassembled WGS sequence"/>
</dbReference>
<sequence>MFGTQAARVAHNICKQVPHHHINVASPSLRVACNICKQVSRHHINVERGTCAVSVREPAAVLFAFVLQLAVDGELVPLASEDVSQPRKKTLKRLKLGQTCSGVFLAHRRWLEDLPCHEVALCKGFAGSAGCASLRSLVHKEVEFAAQALLYGPVCVPELNLLARIFEACWKSRCYLQACGEGPSFNKDLPPPACQEESVPVLAWQNSYADEGPPILESFSSMKELLVSVVRFVPAGWRVPDFLAIAARTSEAVGTKWPRRGAVCSRTVSQRSSDHPEMRRYTVARAAKANVSTKVVSCPPLPGRTFHDLTFSVATSTKVTRAIRNRWNLDPMTPMASEERAPLALLSGGDEADRLLVEGKRKMHRMFDWAAGILPPMEATCIWLFPAFVAGSILWAVSCKIFYRIRGEFGKDLVIQRFGQHAFHVVSGDYSSKLIYEEIFRKKVYLKHGVSLDGFDDRQDRQEKERRPCGPLVLDVGGNLGFFSAFVAEHFRGSRIHIFEPLPLLVNAISLNLASYGCVVFHAHDGKTLLRDAPDGTRVVVHQTALGAHETELPLTYQSRMLAGSSLVPERFLPSNIDKIQFLQAMYLDSVTLGALPAFPTRFLCQLLGVPWLRIPIFLALTPLMILHQIQQRLSGNRQLVFRTPVRTLSSILKEQGLLGKTVDLLKVDVEGAEWDVLMGIDEQIWPCLRQLVIEVHDGDDGRVQKIMELCKGKGFKVMKMQEEAFELPKLCKIFLIFATR</sequence>
<dbReference type="GO" id="GO:0008168">
    <property type="term" value="F:methyltransferase activity"/>
    <property type="evidence" value="ECO:0007669"/>
    <property type="project" value="UniProtKB-KW"/>
</dbReference>
<dbReference type="PANTHER" id="PTHR34203">
    <property type="entry name" value="METHYLTRANSFERASE, FKBM FAMILY PROTEIN"/>
    <property type="match status" value="1"/>
</dbReference>
<feature type="domain" description="Methyltransferase FkbM" evidence="1">
    <location>
        <begin position="643"/>
        <end position="716"/>
    </location>
</feature>
<dbReference type="InterPro" id="IPR029063">
    <property type="entry name" value="SAM-dependent_MTases_sf"/>
</dbReference>
<dbReference type="InterPro" id="IPR052514">
    <property type="entry name" value="SAM-dependent_MTase"/>
</dbReference>
<keyword evidence="3" id="KW-1185">Reference proteome</keyword>
<name>A0A1Q9E4M5_SYMMI</name>
<accession>A0A1Q9E4M5</accession>
<dbReference type="PANTHER" id="PTHR34203:SF13">
    <property type="entry name" value="EXPRESSED PROTEIN"/>
    <property type="match status" value="1"/>
</dbReference>
<dbReference type="OrthoDB" id="5835829at2759"/>
<dbReference type="GO" id="GO:0032259">
    <property type="term" value="P:methylation"/>
    <property type="evidence" value="ECO:0007669"/>
    <property type="project" value="UniProtKB-KW"/>
</dbReference>
<gene>
    <name evidence="2" type="primary">fkbM</name>
    <name evidence="2" type="ORF">AK812_SmicGene14791</name>
</gene>
<comment type="caution">
    <text evidence="2">The sequence shown here is derived from an EMBL/GenBank/DDBJ whole genome shotgun (WGS) entry which is preliminary data.</text>
</comment>
<reference evidence="2 3" key="1">
    <citation type="submission" date="2016-02" db="EMBL/GenBank/DDBJ databases">
        <title>Genome analysis of coral dinoflagellate symbionts highlights evolutionary adaptations to a symbiotic lifestyle.</title>
        <authorList>
            <person name="Aranda M."/>
            <person name="Li Y."/>
            <person name="Liew Y.J."/>
            <person name="Baumgarten S."/>
            <person name="Simakov O."/>
            <person name="Wilson M."/>
            <person name="Piel J."/>
            <person name="Ashoor H."/>
            <person name="Bougouffa S."/>
            <person name="Bajic V.B."/>
            <person name="Ryu T."/>
            <person name="Ravasi T."/>
            <person name="Bayer T."/>
            <person name="Micklem G."/>
            <person name="Kim H."/>
            <person name="Bhak J."/>
            <person name="Lajeunesse T.C."/>
            <person name="Voolstra C.R."/>
        </authorList>
    </citation>
    <scope>NUCLEOTIDE SEQUENCE [LARGE SCALE GENOMIC DNA]</scope>
    <source>
        <strain evidence="2 3">CCMP2467</strain>
    </source>
</reference>
<dbReference type="SUPFAM" id="SSF53335">
    <property type="entry name" value="S-adenosyl-L-methionine-dependent methyltransferases"/>
    <property type="match status" value="2"/>
</dbReference>
<dbReference type="AlphaFoldDB" id="A0A1Q9E4M5"/>
<dbReference type="InterPro" id="IPR006342">
    <property type="entry name" value="FkbM_mtfrase"/>
</dbReference>
<keyword evidence="2" id="KW-0808">Transferase</keyword>
<evidence type="ECO:0000313" key="3">
    <source>
        <dbReference type="Proteomes" id="UP000186817"/>
    </source>
</evidence>
<organism evidence="2 3">
    <name type="scientific">Symbiodinium microadriaticum</name>
    <name type="common">Dinoflagellate</name>
    <name type="synonym">Zooxanthella microadriatica</name>
    <dbReference type="NCBI Taxonomy" id="2951"/>
    <lineage>
        <taxon>Eukaryota</taxon>
        <taxon>Sar</taxon>
        <taxon>Alveolata</taxon>
        <taxon>Dinophyceae</taxon>
        <taxon>Suessiales</taxon>
        <taxon>Symbiodiniaceae</taxon>
        <taxon>Symbiodinium</taxon>
    </lineage>
</organism>
<dbReference type="Pfam" id="PF05050">
    <property type="entry name" value="Methyltransf_21"/>
    <property type="match status" value="1"/>
</dbReference>
<evidence type="ECO:0000313" key="2">
    <source>
        <dbReference type="EMBL" id="OLQ02353.1"/>
    </source>
</evidence>
<dbReference type="EMBL" id="LSRX01000265">
    <property type="protein sequence ID" value="OLQ02353.1"/>
    <property type="molecule type" value="Genomic_DNA"/>
</dbReference>
<evidence type="ECO:0000259" key="1">
    <source>
        <dbReference type="Pfam" id="PF05050"/>
    </source>
</evidence>
<protein>
    <submittedName>
        <fullName evidence="2">31-O-demethyl-FK506 methyltransferase FkbM</fullName>
    </submittedName>
</protein>